<dbReference type="OrthoDB" id="566138at2759"/>
<evidence type="ECO:0000259" key="2">
    <source>
        <dbReference type="Pfam" id="PF01425"/>
    </source>
</evidence>
<dbReference type="InterPro" id="IPR036928">
    <property type="entry name" value="AS_sf"/>
</dbReference>
<gene>
    <name evidence="3" type="ORF">XA68_11561</name>
</gene>
<dbReference type="AlphaFoldDB" id="A0A2A9PF98"/>
<dbReference type="Gene3D" id="3.90.1300.10">
    <property type="entry name" value="Amidase signature (AS) domain"/>
    <property type="match status" value="1"/>
</dbReference>
<protein>
    <recommendedName>
        <fullName evidence="2">Amidase domain-containing protein</fullName>
    </recommendedName>
</protein>
<feature type="compositionally biased region" description="Polar residues" evidence="1">
    <location>
        <begin position="234"/>
        <end position="243"/>
    </location>
</feature>
<feature type="domain" description="Amidase" evidence="2">
    <location>
        <begin position="34"/>
        <end position="234"/>
    </location>
</feature>
<comment type="caution">
    <text evidence="3">The sequence shown here is derived from an EMBL/GenBank/DDBJ whole genome shotgun (WGS) entry which is preliminary data.</text>
</comment>
<dbReference type="PANTHER" id="PTHR42678:SF34">
    <property type="entry name" value="OS04G0183300 PROTEIN"/>
    <property type="match status" value="1"/>
</dbReference>
<proteinExistence type="predicted"/>
<evidence type="ECO:0000313" key="4">
    <source>
        <dbReference type="Proteomes" id="UP000037136"/>
    </source>
</evidence>
<feature type="region of interest" description="Disordered" evidence="1">
    <location>
        <begin position="223"/>
        <end position="243"/>
    </location>
</feature>
<keyword evidence="4" id="KW-1185">Reference proteome</keyword>
<dbReference type="EMBL" id="LAZP02000157">
    <property type="protein sequence ID" value="PFH60008.1"/>
    <property type="molecule type" value="Genomic_DNA"/>
</dbReference>
<accession>A0A2A9PF98</accession>
<dbReference type="Proteomes" id="UP000037136">
    <property type="component" value="Unassembled WGS sequence"/>
</dbReference>
<dbReference type="PANTHER" id="PTHR42678">
    <property type="entry name" value="AMIDASE"/>
    <property type="match status" value="1"/>
</dbReference>
<name>A0A2A9PF98_OPHUN</name>
<dbReference type="Pfam" id="PF01425">
    <property type="entry name" value="Amidase"/>
    <property type="match status" value="1"/>
</dbReference>
<dbReference type="InterPro" id="IPR023631">
    <property type="entry name" value="Amidase_dom"/>
</dbReference>
<sequence length="243" mass="25456">MIAFSAAENFPSLINATLEDLRQGLDGGCFNSSDLVEAYQKRIRQVNNHVRSVAEINPDAMKIAISRDEERMTDGKSLGPLHGIPILIKDNVATLDKLNTTAGSFLLVGAKAPNDSTVVRKLREAGAIILGKAEMDEWANFRGDLPLGYSPKGGPTVGAYIENQEPSGSSSGSGVSVDLGLAFAAIGTDTGGSITFPSGANGIVGIKPTTGLVSRNLVLPGSERRDTVGPMARTHSSGFRSCL</sequence>
<reference evidence="3 4" key="2">
    <citation type="journal article" date="2017" name="Sci. Rep.">
        <title>Ant-infecting Ophiocordyceps genomes reveal a high diversity of potential behavioral manipulation genes and a possible major role for enterotoxins.</title>
        <authorList>
            <person name="de Bekker C."/>
            <person name="Ohm R.A."/>
            <person name="Evans H.C."/>
            <person name="Brachmann A."/>
            <person name="Hughes D.P."/>
        </authorList>
    </citation>
    <scope>NUCLEOTIDE SEQUENCE [LARGE SCALE GENOMIC DNA]</scope>
    <source>
        <strain evidence="3 4">SC16a</strain>
    </source>
</reference>
<evidence type="ECO:0000313" key="3">
    <source>
        <dbReference type="EMBL" id="PFH60008.1"/>
    </source>
</evidence>
<dbReference type="STRING" id="268505.A0A2A9PF98"/>
<evidence type="ECO:0000256" key="1">
    <source>
        <dbReference type="SAM" id="MobiDB-lite"/>
    </source>
</evidence>
<organism evidence="3 4">
    <name type="scientific">Ophiocordyceps unilateralis</name>
    <name type="common">Zombie-ant fungus</name>
    <name type="synonym">Torrubia unilateralis</name>
    <dbReference type="NCBI Taxonomy" id="268505"/>
    <lineage>
        <taxon>Eukaryota</taxon>
        <taxon>Fungi</taxon>
        <taxon>Dikarya</taxon>
        <taxon>Ascomycota</taxon>
        <taxon>Pezizomycotina</taxon>
        <taxon>Sordariomycetes</taxon>
        <taxon>Hypocreomycetidae</taxon>
        <taxon>Hypocreales</taxon>
        <taxon>Ophiocordycipitaceae</taxon>
        <taxon>Ophiocordyceps</taxon>
    </lineage>
</organism>
<dbReference type="SUPFAM" id="SSF75304">
    <property type="entry name" value="Amidase signature (AS) enzymes"/>
    <property type="match status" value="1"/>
</dbReference>
<reference evidence="3 4" key="1">
    <citation type="journal article" date="2015" name="BMC Genomics">
        <title>Gene expression during zombie ant biting behavior reflects the complexity underlying fungal parasitic behavioral manipulation.</title>
        <authorList>
            <person name="de Bekker C."/>
            <person name="Ohm R.A."/>
            <person name="Loreto R.G."/>
            <person name="Sebastian A."/>
            <person name="Albert I."/>
            <person name="Merrow M."/>
            <person name="Brachmann A."/>
            <person name="Hughes D.P."/>
        </authorList>
    </citation>
    <scope>NUCLEOTIDE SEQUENCE [LARGE SCALE GENOMIC DNA]</scope>
    <source>
        <strain evidence="3 4">SC16a</strain>
    </source>
</reference>